<dbReference type="PROSITE" id="PS50110">
    <property type="entry name" value="RESPONSE_REGULATORY"/>
    <property type="match status" value="1"/>
</dbReference>
<dbReference type="InterPro" id="IPR050595">
    <property type="entry name" value="Bact_response_regulator"/>
</dbReference>
<keyword evidence="1 2" id="KW-0597">Phosphoprotein</keyword>
<dbReference type="KEGG" id="lpav:PLANPX_3862"/>
<dbReference type="CDD" id="cd00156">
    <property type="entry name" value="REC"/>
    <property type="match status" value="1"/>
</dbReference>
<dbReference type="SMART" id="SM00448">
    <property type="entry name" value="REC"/>
    <property type="match status" value="1"/>
</dbReference>
<proteinExistence type="predicted"/>
<dbReference type="PANTHER" id="PTHR44591:SF3">
    <property type="entry name" value="RESPONSE REGULATORY DOMAIN-CONTAINING PROTEIN"/>
    <property type="match status" value="1"/>
</dbReference>
<dbReference type="Proteomes" id="UP000326837">
    <property type="component" value="Chromosome"/>
</dbReference>
<dbReference type="PANTHER" id="PTHR44591">
    <property type="entry name" value="STRESS RESPONSE REGULATOR PROTEIN 1"/>
    <property type="match status" value="1"/>
</dbReference>
<dbReference type="AlphaFoldDB" id="A0A5K7XBR4"/>
<feature type="modified residue" description="4-aspartylphosphate" evidence="2">
    <location>
        <position position="53"/>
    </location>
</feature>
<accession>A0A5K7XBR4</accession>
<dbReference type="RefSeq" id="WP_152099864.1">
    <property type="nucleotide sequence ID" value="NZ_AP021861.1"/>
</dbReference>
<dbReference type="InterPro" id="IPR011006">
    <property type="entry name" value="CheY-like_superfamily"/>
</dbReference>
<evidence type="ECO:0000256" key="1">
    <source>
        <dbReference type="ARBA" id="ARBA00022553"/>
    </source>
</evidence>
<feature type="domain" description="Response regulatory" evidence="3">
    <location>
        <begin position="4"/>
        <end position="116"/>
    </location>
</feature>
<evidence type="ECO:0000259" key="3">
    <source>
        <dbReference type="PROSITE" id="PS50110"/>
    </source>
</evidence>
<evidence type="ECO:0000313" key="4">
    <source>
        <dbReference type="EMBL" id="BBO34250.1"/>
    </source>
</evidence>
<gene>
    <name evidence="4" type="ORF">PLANPX_3862</name>
</gene>
<dbReference type="EMBL" id="AP021861">
    <property type="protein sequence ID" value="BBO34250.1"/>
    <property type="molecule type" value="Genomic_DNA"/>
</dbReference>
<keyword evidence="5" id="KW-1185">Reference proteome</keyword>
<dbReference type="GO" id="GO:0000160">
    <property type="term" value="P:phosphorelay signal transduction system"/>
    <property type="evidence" value="ECO:0007669"/>
    <property type="project" value="InterPro"/>
</dbReference>
<dbReference type="Gene3D" id="3.40.50.2300">
    <property type="match status" value="1"/>
</dbReference>
<name>A0A5K7XBR4_9BACT</name>
<protein>
    <recommendedName>
        <fullName evidence="3">Response regulatory domain-containing protein</fullName>
    </recommendedName>
</protein>
<evidence type="ECO:0000256" key="2">
    <source>
        <dbReference type="PROSITE-ProRule" id="PRU00169"/>
    </source>
</evidence>
<dbReference type="InterPro" id="IPR001789">
    <property type="entry name" value="Sig_transdc_resp-reg_receiver"/>
</dbReference>
<dbReference type="Pfam" id="PF00072">
    <property type="entry name" value="Response_reg"/>
    <property type="match status" value="1"/>
</dbReference>
<dbReference type="SUPFAM" id="SSF52172">
    <property type="entry name" value="CheY-like"/>
    <property type="match status" value="1"/>
</dbReference>
<sequence length="134" mass="14968">MYCSLLVVEDEPDLLIAMTQLLQRRGYRVAGASTTQLALAALSRQEFQVVLLDLSLAGMDGIELMRRMKRIRPNLQVIILSGYDYPLWKAKEEGAFAVITKPCVLSLLETTIAHARERVVDEYRVIDASASVNA</sequence>
<organism evidence="4 5">
    <name type="scientific">Lacipirellula parvula</name>
    <dbReference type="NCBI Taxonomy" id="2650471"/>
    <lineage>
        <taxon>Bacteria</taxon>
        <taxon>Pseudomonadati</taxon>
        <taxon>Planctomycetota</taxon>
        <taxon>Planctomycetia</taxon>
        <taxon>Pirellulales</taxon>
        <taxon>Lacipirellulaceae</taxon>
        <taxon>Lacipirellula</taxon>
    </lineage>
</organism>
<reference evidence="5" key="1">
    <citation type="submission" date="2019-10" db="EMBL/GenBank/DDBJ databases">
        <title>Lacipirellula parvula gen. nov., sp. nov., representing a lineage of planctomycetes widespread in freshwater anoxic habitats, and description of the family Lacipirellulaceae.</title>
        <authorList>
            <person name="Dedysh S.N."/>
            <person name="Kulichevskaya I.S."/>
            <person name="Beletsky A.V."/>
            <person name="Rakitin A.L."/>
            <person name="Mardanov A.V."/>
            <person name="Ivanova A.A."/>
            <person name="Saltykova V.X."/>
            <person name="Rijpstra W.I.C."/>
            <person name="Sinninghe Damste J.S."/>
            <person name="Ravin N.V."/>
        </authorList>
    </citation>
    <scope>NUCLEOTIDE SEQUENCE [LARGE SCALE GENOMIC DNA]</scope>
    <source>
        <strain evidence="5">PX69</strain>
    </source>
</reference>
<evidence type="ECO:0000313" key="5">
    <source>
        <dbReference type="Proteomes" id="UP000326837"/>
    </source>
</evidence>